<sequence length="61" mass="6760">RTASSLHDNLIVDCSSTPPKIHPHPYAQRAVSQHYGSHPEKESDHTSSEIIGLRIQLMTPS</sequence>
<keyword evidence="3" id="KW-1185">Reference proteome</keyword>
<evidence type="ECO:0000313" key="2">
    <source>
        <dbReference type="EMBL" id="QQP36967.1"/>
    </source>
</evidence>
<feature type="non-terminal residue" evidence="2">
    <location>
        <position position="1"/>
    </location>
</feature>
<feature type="compositionally biased region" description="Basic and acidic residues" evidence="1">
    <location>
        <begin position="37"/>
        <end position="47"/>
    </location>
</feature>
<name>A0A7T8GSG7_CALRO</name>
<dbReference type="AlphaFoldDB" id="A0A7T8GSG7"/>
<gene>
    <name evidence="2" type="ORF">FKW44_022234</name>
</gene>
<protein>
    <submittedName>
        <fullName evidence="2">Uncharacterized protein</fullName>
    </submittedName>
</protein>
<evidence type="ECO:0000256" key="1">
    <source>
        <dbReference type="SAM" id="MobiDB-lite"/>
    </source>
</evidence>
<dbReference type="Proteomes" id="UP000595437">
    <property type="component" value="Chromosome 16"/>
</dbReference>
<organism evidence="2 3">
    <name type="scientific">Caligus rogercresseyi</name>
    <name type="common">Sea louse</name>
    <dbReference type="NCBI Taxonomy" id="217165"/>
    <lineage>
        <taxon>Eukaryota</taxon>
        <taxon>Metazoa</taxon>
        <taxon>Ecdysozoa</taxon>
        <taxon>Arthropoda</taxon>
        <taxon>Crustacea</taxon>
        <taxon>Multicrustacea</taxon>
        <taxon>Hexanauplia</taxon>
        <taxon>Copepoda</taxon>
        <taxon>Siphonostomatoida</taxon>
        <taxon>Caligidae</taxon>
        <taxon>Caligus</taxon>
    </lineage>
</organism>
<reference evidence="3" key="1">
    <citation type="submission" date="2021-01" db="EMBL/GenBank/DDBJ databases">
        <title>Caligus Genome Assembly.</title>
        <authorList>
            <person name="Gallardo-Escarate C."/>
        </authorList>
    </citation>
    <scope>NUCLEOTIDE SEQUENCE [LARGE SCALE GENOMIC DNA]</scope>
</reference>
<dbReference type="EMBL" id="CP045905">
    <property type="protein sequence ID" value="QQP36967.1"/>
    <property type="molecule type" value="Genomic_DNA"/>
</dbReference>
<evidence type="ECO:0000313" key="3">
    <source>
        <dbReference type="Proteomes" id="UP000595437"/>
    </source>
</evidence>
<feature type="region of interest" description="Disordered" evidence="1">
    <location>
        <begin position="16"/>
        <end position="61"/>
    </location>
</feature>
<proteinExistence type="predicted"/>
<accession>A0A7T8GSG7</accession>
<feature type="non-terminal residue" evidence="2">
    <location>
        <position position="61"/>
    </location>
</feature>